<reference evidence="1 2" key="1">
    <citation type="journal article" date="2020" name="IScience">
        <title>Genome Sequencing of the Endangered Kingdonia uniflora (Circaeasteraceae, Ranunculales) Reveals Potential Mechanisms of Evolutionary Specialization.</title>
        <authorList>
            <person name="Sun Y."/>
            <person name="Deng T."/>
            <person name="Zhang A."/>
            <person name="Moore M.J."/>
            <person name="Landis J.B."/>
            <person name="Lin N."/>
            <person name="Zhang H."/>
            <person name="Zhang X."/>
            <person name="Huang J."/>
            <person name="Zhang X."/>
            <person name="Sun H."/>
            <person name="Wang H."/>
        </authorList>
    </citation>
    <scope>NUCLEOTIDE SEQUENCE [LARGE SCALE GENOMIC DNA]</scope>
    <source>
        <strain evidence="1">TB1705</strain>
        <tissue evidence="1">Leaf</tissue>
    </source>
</reference>
<evidence type="ECO:0000313" key="2">
    <source>
        <dbReference type="Proteomes" id="UP000541444"/>
    </source>
</evidence>
<gene>
    <name evidence="1" type="ORF">GIB67_014103</name>
</gene>
<sequence length="70" mass="7911">MNVYATLWDGSDWATTGGRIKVNWKLAPFTVLFPDFNIDGCVWSGIGLTTPCSTSYKPKWIDQKLTLREV</sequence>
<dbReference type="GO" id="GO:0004553">
    <property type="term" value="F:hydrolase activity, hydrolyzing O-glycosyl compounds"/>
    <property type="evidence" value="ECO:0007669"/>
    <property type="project" value="InterPro"/>
</dbReference>
<dbReference type="AlphaFoldDB" id="A0A7J7KXQ5"/>
<organism evidence="1 2">
    <name type="scientific">Kingdonia uniflora</name>
    <dbReference type="NCBI Taxonomy" id="39325"/>
    <lineage>
        <taxon>Eukaryota</taxon>
        <taxon>Viridiplantae</taxon>
        <taxon>Streptophyta</taxon>
        <taxon>Embryophyta</taxon>
        <taxon>Tracheophyta</taxon>
        <taxon>Spermatophyta</taxon>
        <taxon>Magnoliopsida</taxon>
        <taxon>Ranunculales</taxon>
        <taxon>Circaeasteraceae</taxon>
        <taxon>Kingdonia</taxon>
    </lineage>
</organism>
<dbReference type="EMBL" id="JACGCM010002815">
    <property type="protein sequence ID" value="KAF6135054.1"/>
    <property type="molecule type" value="Genomic_DNA"/>
</dbReference>
<keyword evidence="2" id="KW-1185">Reference proteome</keyword>
<dbReference type="InterPro" id="IPR044791">
    <property type="entry name" value="Beta-glucanase/XTH"/>
</dbReference>
<accession>A0A7J7KXQ5</accession>
<dbReference type="InterPro" id="IPR013320">
    <property type="entry name" value="ConA-like_dom_sf"/>
</dbReference>
<dbReference type="SUPFAM" id="SSF49899">
    <property type="entry name" value="Concanavalin A-like lectins/glucanases"/>
    <property type="match status" value="1"/>
</dbReference>
<name>A0A7J7KXQ5_9MAGN</name>
<comment type="caution">
    <text evidence="1">The sequence shown here is derived from an EMBL/GenBank/DDBJ whole genome shotgun (WGS) entry which is preliminary data.</text>
</comment>
<dbReference type="Proteomes" id="UP000541444">
    <property type="component" value="Unassembled WGS sequence"/>
</dbReference>
<dbReference type="OrthoDB" id="1934434at2759"/>
<evidence type="ECO:0008006" key="3">
    <source>
        <dbReference type="Google" id="ProtNLM"/>
    </source>
</evidence>
<proteinExistence type="predicted"/>
<dbReference type="Gene3D" id="2.60.120.200">
    <property type="match status" value="1"/>
</dbReference>
<evidence type="ECO:0000313" key="1">
    <source>
        <dbReference type="EMBL" id="KAF6135054.1"/>
    </source>
</evidence>
<protein>
    <recommendedName>
        <fullName evidence="3">GH16 domain-containing protein</fullName>
    </recommendedName>
</protein>
<dbReference type="PANTHER" id="PTHR31062">
    <property type="entry name" value="XYLOGLUCAN ENDOTRANSGLUCOSYLASE/HYDROLASE PROTEIN 8-RELATED"/>
    <property type="match status" value="1"/>
</dbReference>